<dbReference type="Proteomes" id="UP000887116">
    <property type="component" value="Unassembled WGS sequence"/>
</dbReference>
<protein>
    <submittedName>
        <fullName evidence="1">Uncharacterized protein</fullName>
    </submittedName>
</protein>
<organism evidence="1 2">
    <name type="scientific">Trichonephila clavata</name>
    <name type="common">Joro spider</name>
    <name type="synonym">Nephila clavata</name>
    <dbReference type="NCBI Taxonomy" id="2740835"/>
    <lineage>
        <taxon>Eukaryota</taxon>
        <taxon>Metazoa</taxon>
        <taxon>Ecdysozoa</taxon>
        <taxon>Arthropoda</taxon>
        <taxon>Chelicerata</taxon>
        <taxon>Arachnida</taxon>
        <taxon>Araneae</taxon>
        <taxon>Araneomorphae</taxon>
        <taxon>Entelegynae</taxon>
        <taxon>Araneoidea</taxon>
        <taxon>Nephilidae</taxon>
        <taxon>Trichonephila</taxon>
    </lineage>
</organism>
<accession>A0A8X6JQW2</accession>
<dbReference type="EMBL" id="BMAO01017528">
    <property type="protein sequence ID" value="GFR16266.1"/>
    <property type="molecule type" value="Genomic_DNA"/>
</dbReference>
<dbReference type="AlphaFoldDB" id="A0A8X6JQW2"/>
<gene>
    <name evidence="1" type="ORF">TNCT_620641</name>
</gene>
<keyword evidence="2" id="KW-1185">Reference proteome</keyword>
<proteinExistence type="predicted"/>
<sequence>MTINSIKYRVKLGSELSDALYTEKGLKRADSPSSHLFSRVLEKTIRASGIQTGKTILVKLVQLQAFANDTDIVGRTKAAIVEAFTAPETAAKNRIDGQRRKN</sequence>
<evidence type="ECO:0000313" key="2">
    <source>
        <dbReference type="Proteomes" id="UP000887116"/>
    </source>
</evidence>
<evidence type="ECO:0000313" key="1">
    <source>
        <dbReference type="EMBL" id="GFR16266.1"/>
    </source>
</evidence>
<name>A0A8X6JQW2_TRICU</name>
<reference evidence="1" key="1">
    <citation type="submission" date="2020-07" db="EMBL/GenBank/DDBJ databases">
        <title>Multicomponent nature underlies the extraordinary mechanical properties of spider dragline silk.</title>
        <authorList>
            <person name="Kono N."/>
            <person name="Nakamura H."/>
            <person name="Mori M."/>
            <person name="Yoshida Y."/>
            <person name="Ohtoshi R."/>
            <person name="Malay A.D."/>
            <person name="Moran D.A.P."/>
            <person name="Tomita M."/>
            <person name="Numata K."/>
            <person name="Arakawa K."/>
        </authorList>
    </citation>
    <scope>NUCLEOTIDE SEQUENCE</scope>
</reference>
<comment type="caution">
    <text evidence="1">The sequence shown here is derived from an EMBL/GenBank/DDBJ whole genome shotgun (WGS) entry which is preliminary data.</text>
</comment>
<dbReference type="OrthoDB" id="6435385at2759"/>